<dbReference type="GO" id="GO:0016887">
    <property type="term" value="F:ATP hydrolysis activity"/>
    <property type="evidence" value="ECO:0007669"/>
    <property type="project" value="InterPro"/>
</dbReference>
<dbReference type="Gene3D" id="3.40.50.300">
    <property type="entry name" value="P-loop containing nucleotide triphosphate hydrolases"/>
    <property type="match status" value="1"/>
</dbReference>
<evidence type="ECO:0000259" key="2">
    <source>
        <dbReference type="SMART" id="SM00382"/>
    </source>
</evidence>
<dbReference type="SMART" id="SM00382">
    <property type="entry name" value="AAA"/>
    <property type="match status" value="1"/>
</dbReference>
<accession>A0AAE0IS89</accession>
<dbReference type="Pfam" id="PF22942">
    <property type="entry name" value="DUF7025"/>
    <property type="match status" value="1"/>
</dbReference>
<dbReference type="Pfam" id="PF00004">
    <property type="entry name" value="AAA"/>
    <property type="match status" value="1"/>
</dbReference>
<dbReference type="InterPro" id="IPR056599">
    <property type="entry name" value="AAA_lid_fung"/>
</dbReference>
<feature type="compositionally biased region" description="Low complexity" evidence="1">
    <location>
        <begin position="370"/>
        <end position="379"/>
    </location>
</feature>
<dbReference type="AlphaFoldDB" id="A0AAE0IS89"/>
<dbReference type="InterPro" id="IPR054289">
    <property type="entry name" value="DUF7025"/>
</dbReference>
<organism evidence="3 4">
    <name type="scientific">Apodospora peruviana</name>
    <dbReference type="NCBI Taxonomy" id="516989"/>
    <lineage>
        <taxon>Eukaryota</taxon>
        <taxon>Fungi</taxon>
        <taxon>Dikarya</taxon>
        <taxon>Ascomycota</taxon>
        <taxon>Pezizomycotina</taxon>
        <taxon>Sordariomycetes</taxon>
        <taxon>Sordariomycetidae</taxon>
        <taxon>Sordariales</taxon>
        <taxon>Lasiosphaeriaceae</taxon>
        <taxon>Apodospora</taxon>
    </lineage>
</organism>
<dbReference type="Proteomes" id="UP001283341">
    <property type="component" value="Unassembled WGS sequence"/>
</dbReference>
<name>A0AAE0IS89_9PEZI</name>
<gene>
    <name evidence="3" type="ORF">B0H66DRAFT_542579</name>
</gene>
<keyword evidence="4" id="KW-1185">Reference proteome</keyword>
<dbReference type="PANTHER" id="PTHR46411:SF2">
    <property type="entry name" value="AAA+ ATPASE DOMAIN-CONTAINING PROTEIN"/>
    <property type="match status" value="1"/>
</dbReference>
<proteinExistence type="predicted"/>
<dbReference type="SUPFAM" id="SSF52540">
    <property type="entry name" value="P-loop containing nucleoside triphosphate hydrolases"/>
    <property type="match status" value="1"/>
</dbReference>
<dbReference type="Pfam" id="PF23232">
    <property type="entry name" value="AAA_lid_13"/>
    <property type="match status" value="1"/>
</dbReference>
<feature type="region of interest" description="Disordered" evidence="1">
    <location>
        <begin position="363"/>
        <end position="393"/>
    </location>
</feature>
<evidence type="ECO:0000256" key="1">
    <source>
        <dbReference type="SAM" id="MobiDB-lite"/>
    </source>
</evidence>
<feature type="domain" description="AAA+ ATPase" evidence="2">
    <location>
        <begin position="488"/>
        <end position="618"/>
    </location>
</feature>
<reference evidence="3" key="1">
    <citation type="journal article" date="2023" name="Mol. Phylogenet. Evol.">
        <title>Genome-scale phylogeny and comparative genomics of the fungal order Sordariales.</title>
        <authorList>
            <person name="Hensen N."/>
            <person name="Bonometti L."/>
            <person name="Westerberg I."/>
            <person name="Brannstrom I.O."/>
            <person name="Guillou S."/>
            <person name="Cros-Aarteil S."/>
            <person name="Calhoun S."/>
            <person name="Haridas S."/>
            <person name="Kuo A."/>
            <person name="Mondo S."/>
            <person name="Pangilinan J."/>
            <person name="Riley R."/>
            <person name="LaButti K."/>
            <person name="Andreopoulos B."/>
            <person name="Lipzen A."/>
            <person name="Chen C."/>
            <person name="Yan M."/>
            <person name="Daum C."/>
            <person name="Ng V."/>
            <person name="Clum A."/>
            <person name="Steindorff A."/>
            <person name="Ohm R.A."/>
            <person name="Martin F."/>
            <person name="Silar P."/>
            <person name="Natvig D.O."/>
            <person name="Lalanne C."/>
            <person name="Gautier V."/>
            <person name="Ament-Velasquez S.L."/>
            <person name="Kruys A."/>
            <person name="Hutchinson M.I."/>
            <person name="Powell A.J."/>
            <person name="Barry K."/>
            <person name="Miller A.N."/>
            <person name="Grigoriev I.V."/>
            <person name="Debuchy R."/>
            <person name="Gladieux P."/>
            <person name="Hiltunen Thoren M."/>
            <person name="Johannesson H."/>
        </authorList>
    </citation>
    <scope>NUCLEOTIDE SEQUENCE</scope>
    <source>
        <strain evidence="3">CBS 118394</strain>
    </source>
</reference>
<dbReference type="InterPro" id="IPR027417">
    <property type="entry name" value="P-loop_NTPase"/>
</dbReference>
<sequence length="702" mass="80242">MSLLDYDLAISSRLDGTGAPKDHAAITEFDGAHATLMDITERQRPSGDRPIVIPTSTIAQAKELDKAYSRHALLLRRRSDKDGNELSKQLEIQSKHIRTALKTVMEACSYLNLDAYPIVIRHPYHELFQYRKEIRQYAEDVLVSPDKNNSEEKRHLNLLIKFIAANLGKVELLYDQFAPYGLTNYELLWTYFRPETAIVYQTEYYQEAYRVNSCRYVEREALNPPYFEISAWSWDYNGTYFGPKKSTIQVECFEGARKLSELEAYPLDCLDALERLQLTERLIRRGKVWRGVLDNQHKEYSGPAWVSPDEAKVRRGLPDYRMDQLVPIHVKGRVIVDYKTHQRVNYPLGTVLYTRSAAGRRNMENKTAVSSSTSSSDSSYFKGPTAEDTTADQPQLLLNNMECRLNRPSYEISDFEALLAPARVRGYALSEKRWSFFLVEDLEDIKWMESRFEELAIEQTWKDNIEALVRQHYTSPPDGKSQLARKGRGLVVLLYGPPGTGKTLTAESIAELTHRPLYYIGTTDVGKGVSDYEAGLKTVFDLAAAWNAILLLDEADIFLTKRGSSANGGYLMDSIVAAFLRSLEYHEGIVFLTTNRLDNFDPAFESRLNLRLRYKSLSADNRVKIWRNTLTKINDEYSSSSGEQRWTEDDFVALGRDLDINGRQITNLVSTALAVANYRKKPLSVKALKQLHDMNFGEAHQD</sequence>
<comment type="caution">
    <text evidence="3">The sequence shown here is derived from an EMBL/GenBank/DDBJ whole genome shotgun (WGS) entry which is preliminary data.</text>
</comment>
<evidence type="ECO:0000313" key="4">
    <source>
        <dbReference type="Proteomes" id="UP001283341"/>
    </source>
</evidence>
<evidence type="ECO:0000313" key="3">
    <source>
        <dbReference type="EMBL" id="KAK3330027.1"/>
    </source>
</evidence>
<dbReference type="EMBL" id="JAUEDM010000001">
    <property type="protein sequence ID" value="KAK3330027.1"/>
    <property type="molecule type" value="Genomic_DNA"/>
</dbReference>
<reference evidence="3" key="2">
    <citation type="submission" date="2023-06" db="EMBL/GenBank/DDBJ databases">
        <authorList>
            <consortium name="Lawrence Berkeley National Laboratory"/>
            <person name="Haridas S."/>
            <person name="Hensen N."/>
            <person name="Bonometti L."/>
            <person name="Westerberg I."/>
            <person name="Brannstrom I.O."/>
            <person name="Guillou S."/>
            <person name="Cros-Aarteil S."/>
            <person name="Calhoun S."/>
            <person name="Kuo A."/>
            <person name="Mondo S."/>
            <person name="Pangilinan J."/>
            <person name="Riley R."/>
            <person name="Labutti K."/>
            <person name="Andreopoulos B."/>
            <person name="Lipzen A."/>
            <person name="Chen C."/>
            <person name="Yanf M."/>
            <person name="Daum C."/>
            <person name="Ng V."/>
            <person name="Clum A."/>
            <person name="Steindorff A."/>
            <person name="Ohm R."/>
            <person name="Martin F."/>
            <person name="Silar P."/>
            <person name="Natvig D."/>
            <person name="Lalanne C."/>
            <person name="Gautier V."/>
            <person name="Ament-Velasquez S.L."/>
            <person name="Kruys A."/>
            <person name="Hutchinson M.I."/>
            <person name="Powell A.J."/>
            <person name="Barry K."/>
            <person name="Miller A.N."/>
            <person name="Grigoriev I.V."/>
            <person name="Debuchy R."/>
            <person name="Gladieux P."/>
            <person name="Thoren M.H."/>
            <person name="Johannesson H."/>
        </authorList>
    </citation>
    <scope>NUCLEOTIDE SEQUENCE</scope>
    <source>
        <strain evidence="3">CBS 118394</strain>
    </source>
</reference>
<dbReference type="PANTHER" id="PTHR46411">
    <property type="entry name" value="FAMILY ATPASE, PUTATIVE-RELATED"/>
    <property type="match status" value="1"/>
</dbReference>
<dbReference type="InterPro" id="IPR003959">
    <property type="entry name" value="ATPase_AAA_core"/>
</dbReference>
<protein>
    <submittedName>
        <fullName evidence="3">P-loop containing nucleoside triphosphate hydrolase protein</fullName>
    </submittedName>
</protein>
<dbReference type="InterPro" id="IPR003593">
    <property type="entry name" value="AAA+_ATPase"/>
</dbReference>
<dbReference type="CDD" id="cd19481">
    <property type="entry name" value="RecA-like_protease"/>
    <property type="match status" value="1"/>
</dbReference>
<dbReference type="GO" id="GO:0005524">
    <property type="term" value="F:ATP binding"/>
    <property type="evidence" value="ECO:0007669"/>
    <property type="project" value="InterPro"/>
</dbReference>
<keyword evidence="3" id="KW-0378">Hydrolase</keyword>